<dbReference type="InterPro" id="IPR050444">
    <property type="entry name" value="Polyketide_Synthase"/>
</dbReference>
<reference evidence="4" key="1">
    <citation type="journal article" date="2015" name="Genome Announc.">
        <title>Draft whole-genome sequence of the biocontrol agent Trichoderma harzianum T6776.</title>
        <authorList>
            <person name="Baroncelli R."/>
            <person name="Piaggeschi G."/>
            <person name="Fiorini L."/>
            <person name="Bertolini E."/>
            <person name="Zapparata A."/>
            <person name="Pe M.E."/>
            <person name="Sarrocco S."/>
            <person name="Vannacci G."/>
        </authorList>
    </citation>
    <scope>NUCLEOTIDE SEQUENCE [LARGE SCALE GENOMIC DNA]</scope>
    <source>
        <strain evidence="4">T6776</strain>
    </source>
</reference>
<name>A0A0F9XK58_TRIHA</name>
<dbReference type="Gene3D" id="3.90.180.10">
    <property type="entry name" value="Medium-chain alcohol dehydrogenases, catalytic domain"/>
    <property type="match status" value="1"/>
</dbReference>
<dbReference type="CDD" id="cd05195">
    <property type="entry name" value="enoyl_red"/>
    <property type="match status" value="1"/>
</dbReference>
<dbReference type="InterPro" id="IPR013154">
    <property type="entry name" value="ADH-like_N"/>
</dbReference>
<evidence type="ECO:0000259" key="2">
    <source>
        <dbReference type="SMART" id="SM00829"/>
    </source>
</evidence>
<feature type="domain" description="Enoyl reductase (ER)" evidence="2">
    <location>
        <begin position="734"/>
        <end position="941"/>
    </location>
</feature>
<dbReference type="InterPro" id="IPR011032">
    <property type="entry name" value="GroES-like_sf"/>
</dbReference>
<dbReference type="Pfam" id="PF08240">
    <property type="entry name" value="ADH_N"/>
    <property type="match status" value="1"/>
</dbReference>
<dbReference type="PANTHER" id="PTHR45681">
    <property type="entry name" value="POLYKETIDE SYNTHASE 44-RELATED"/>
    <property type="match status" value="1"/>
</dbReference>
<dbReference type="Proteomes" id="UP000034112">
    <property type="component" value="Unassembled WGS sequence"/>
</dbReference>
<keyword evidence="3" id="KW-0436">Ligase</keyword>
<dbReference type="Pfam" id="PF00501">
    <property type="entry name" value="AMP-binding"/>
    <property type="match status" value="1"/>
</dbReference>
<comment type="caution">
    <text evidence="3">The sequence shown here is derived from an EMBL/GenBank/DDBJ whole genome shotgun (WGS) entry which is preliminary data.</text>
</comment>
<dbReference type="GO" id="GO:0016491">
    <property type="term" value="F:oxidoreductase activity"/>
    <property type="evidence" value="ECO:0007669"/>
    <property type="project" value="InterPro"/>
</dbReference>
<dbReference type="Gene3D" id="3.40.50.12780">
    <property type="entry name" value="N-terminal domain of ligase-like"/>
    <property type="match status" value="1"/>
</dbReference>
<dbReference type="InterPro" id="IPR000873">
    <property type="entry name" value="AMP-dep_synth/lig_dom"/>
</dbReference>
<proteinExistence type="predicted"/>
<dbReference type="InterPro" id="IPR036291">
    <property type="entry name" value="NAD(P)-bd_dom_sf"/>
</dbReference>
<gene>
    <name evidence="3" type="ORF">THAR02_03068</name>
</gene>
<accession>A0A0F9XK58</accession>
<evidence type="ECO:0000313" key="4">
    <source>
        <dbReference type="Proteomes" id="UP000034112"/>
    </source>
</evidence>
<dbReference type="SUPFAM" id="SSF50129">
    <property type="entry name" value="GroES-like"/>
    <property type="match status" value="1"/>
</dbReference>
<evidence type="ECO:0000313" key="3">
    <source>
        <dbReference type="EMBL" id="KKP04810.1"/>
    </source>
</evidence>
<dbReference type="AlphaFoldDB" id="A0A0F9XK58"/>
<dbReference type="InterPro" id="IPR020843">
    <property type="entry name" value="ER"/>
</dbReference>
<dbReference type="EMBL" id="JOKZ01000066">
    <property type="protein sequence ID" value="KKP04810.1"/>
    <property type="molecule type" value="Genomic_DNA"/>
</dbReference>
<dbReference type="InterPro" id="IPR042099">
    <property type="entry name" value="ANL_N_sf"/>
</dbReference>
<organism evidence="3 4">
    <name type="scientific">Trichoderma harzianum</name>
    <name type="common">Hypocrea lixii</name>
    <dbReference type="NCBI Taxonomy" id="5544"/>
    <lineage>
        <taxon>Eukaryota</taxon>
        <taxon>Fungi</taxon>
        <taxon>Dikarya</taxon>
        <taxon>Ascomycota</taxon>
        <taxon>Pezizomycotina</taxon>
        <taxon>Sordariomycetes</taxon>
        <taxon>Hypocreomycetidae</taxon>
        <taxon>Hypocreales</taxon>
        <taxon>Hypocreaceae</taxon>
        <taxon>Trichoderma</taxon>
    </lineage>
</organism>
<protein>
    <submittedName>
        <fullName evidence="3">4-coumarate-CoA ligase</fullName>
    </submittedName>
</protein>
<sequence length="941" mass="102769">MPFTTPSYIHKLPFGPPDSIPIHEFLFSDGDQYGRYPIADSRPPFTCGINGKSYSVTEVKSRIEWLSAALASELGFEVNGGSEFDKVIGLFSVNTIDTMTISGAAHRFSGVSSPISPSYSTAKLARQLKAVKCKALFTCTTLLPTALEAAYAANVPKTHVYLLEIPEKALKGAIIPTDMKSVDQMIAEGKKLPPLPQLKCGTSGLPKNVMISHKNVIANTLQMSIYESNYKNGKLESLLAVLPMSHSYVLIVTGHYGVYRGYNAVVLPGFHLVDVLEAVQKHSIETLWMVPPMIVALIKNSAITARYSLEHVKTTVVGGTAAVSSATGAIRGSATFMADNEVILSLRNGEFSPLESGDTDEACRLPAAHLHWKPHVEFIAPNNPMQSVRSPSGKVSKVEKLALLYQLNVLRRIERLSTSAYLTRFRKWLTQQRTKALNGNYENVSDCARLARLNLKKLKAETEATKMLLLHTGCAKISLLLSRLAAAAEAIFKGVENADDILKQDGHFNDLGSFLSGKNDFSVLLSSLAHTNPTMRVLELGSRSTNTTATTVKALVNSADERSYSKYVYTARNEETIQLANMDDDRMNERLHEAHQWHELLMFAGFSGNEGLIMDDDHITATILTTVATPIHEPGKVTLLGHPYSQDHTNALSELLREMSYEVEFRTLPQEPDPEADVISLLDLHDTIFFEMTEDTFTSWMMSLIPIGNIAEHDGETPCTKSESSKKLEITRMGQLQTLQWTEDETKPLQDGQVEIEPRAVGMNFKDVLVALGIVESYKPGLGIECSGIVHKVSSNVEGLSPGDRVMAIGHGCFTTRFISQASLVVKIPDNLSSEDAATVPCVYATAIHALTNLSGLCEGMSILVHSACGSLVLAALNICKTMGAVIYATVGNAEKVQSLIENFGIPREHIFNSRDVSFYGDLMAVTNGQGADLVLNSLSR</sequence>
<dbReference type="GO" id="GO:0016874">
    <property type="term" value="F:ligase activity"/>
    <property type="evidence" value="ECO:0007669"/>
    <property type="project" value="UniProtKB-KW"/>
</dbReference>
<dbReference type="SUPFAM" id="SSF51735">
    <property type="entry name" value="NAD(P)-binding Rossmann-fold domains"/>
    <property type="match status" value="1"/>
</dbReference>
<evidence type="ECO:0000256" key="1">
    <source>
        <dbReference type="ARBA" id="ARBA00022679"/>
    </source>
</evidence>
<dbReference type="PANTHER" id="PTHR45681:SF6">
    <property type="entry name" value="POLYKETIDE SYNTHASE 37"/>
    <property type="match status" value="1"/>
</dbReference>
<dbReference type="SMART" id="SM00829">
    <property type="entry name" value="PKS_ER"/>
    <property type="match status" value="1"/>
</dbReference>
<dbReference type="GO" id="GO:0016740">
    <property type="term" value="F:transferase activity"/>
    <property type="evidence" value="ECO:0007669"/>
    <property type="project" value="UniProtKB-KW"/>
</dbReference>
<keyword evidence="1" id="KW-0808">Transferase</keyword>
<dbReference type="OrthoDB" id="6509636at2759"/>
<dbReference type="SUPFAM" id="SSF56801">
    <property type="entry name" value="Acetyl-CoA synthetase-like"/>
    <property type="match status" value="1"/>
</dbReference>